<feature type="transmembrane region" description="Helical" evidence="1">
    <location>
        <begin position="48"/>
        <end position="65"/>
    </location>
</feature>
<accession>A0A6P1TED9</accession>
<keyword evidence="1" id="KW-1133">Transmembrane helix</keyword>
<dbReference type="InterPro" id="IPR015946">
    <property type="entry name" value="KH_dom-like_a/b"/>
</dbReference>
<dbReference type="PANTHER" id="PTHR34352:SF1">
    <property type="entry name" value="PROTEIN YHFA"/>
    <property type="match status" value="1"/>
</dbReference>
<dbReference type="Pfam" id="PF02566">
    <property type="entry name" value="OsmC"/>
    <property type="match status" value="1"/>
</dbReference>
<keyword evidence="1" id="KW-0812">Transmembrane</keyword>
<protein>
    <submittedName>
        <fullName evidence="2">OsmC family peroxiredoxin</fullName>
    </submittedName>
</protein>
<name>A0A6P1TED9_9FIRM</name>
<evidence type="ECO:0000256" key="1">
    <source>
        <dbReference type="SAM" id="Phobius"/>
    </source>
</evidence>
<dbReference type="KEGG" id="anr:Ana3638_01285"/>
<dbReference type="InterPro" id="IPR003718">
    <property type="entry name" value="OsmC/Ohr_fam"/>
</dbReference>
<dbReference type="Gene3D" id="3.30.300.20">
    <property type="match status" value="1"/>
</dbReference>
<keyword evidence="1" id="KW-0472">Membrane</keyword>
<evidence type="ECO:0000313" key="2">
    <source>
        <dbReference type="EMBL" id="QHQ59600.1"/>
    </source>
</evidence>
<dbReference type="SUPFAM" id="SSF82784">
    <property type="entry name" value="OsmC-like"/>
    <property type="match status" value="1"/>
</dbReference>
<proteinExistence type="predicted"/>
<reference evidence="2 3" key="1">
    <citation type="submission" date="2020-01" db="EMBL/GenBank/DDBJ databases">
        <title>Genome analysis of Anaerocolumna sp. CBA3638.</title>
        <authorList>
            <person name="Kim J."/>
            <person name="Roh S.W."/>
        </authorList>
    </citation>
    <scope>NUCLEOTIDE SEQUENCE [LARGE SCALE GENOMIC DNA]</scope>
    <source>
        <strain evidence="2 3">CBA3638</strain>
    </source>
</reference>
<dbReference type="InterPro" id="IPR036102">
    <property type="entry name" value="OsmC/Ohrsf"/>
</dbReference>
<gene>
    <name evidence="2" type="ORF">Ana3638_01285</name>
</gene>
<organism evidence="2 3">
    <name type="scientific">Anaerocolumna sedimenticola</name>
    <dbReference type="NCBI Taxonomy" id="2696063"/>
    <lineage>
        <taxon>Bacteria</taxon>
        <taxon>Bacillati</taxon>
        <taxon>Bacillota</taxon>
        <taxon>Clostridia</taxon>
        <taxon>Lachnospirales</taxon>
        <taxon>Lachnospiraceae</taxon>
        <taxon>Anaerocolumna</taxon>
    </lineage>
</organism>
<dbReference type="EMBL" id="CP048000">
    <property type="protein sequence ID" value="QHQ59600.1"/>
    <property type="molecule type" value="Genomic_DNA"/>
</dbReference>
<dbReference type="RefSeq" id="WP_161836328.1">
    <property type="nucleotide sequence ID" value="NZ_CP048000.1"/>
</dbReference>
<dbReference type="Proteomes" id="UP000464314">
    <property type="component" value="Chromosome"/>
</dbReference>
<dbReference type="AlphaFoldDB" id="A0A6P1TED9"/>
<evidence type="ECO:0000313" key="3">
    <source>
        <dbReference type="Proteomes" id="UP000464314"/>
    </source>
</evidence>
<keyword evidence="3" id="KW-1185">Reference proteome</keyword>
<sequence>MSNDFLEINLKSIDNKVKFSATSRSNPEVVIDYFPPFGTGEGYTSLELLLFSFSSCVCSTMAIILRNQMQRNISSLHAKAKGYVKEEHPKALSKIELELFIESSDTQETDVEKTLVALENKLCPVWAMIKGNVLVETKFSIIG</sequence>
<dbReference type="PANTHER" id="PTHR34352">
    <property type="entry name" value="PROTEIN YHFA"/>
    <property type="match status" value="1"/>
</dbReference>